<feature type="domain" description="UspA" evidence="2">
    <location>
        <begin position="145"/>
        <end position="270"/>
    </location>
</feature>
<reference evidence="3 4" key="1">
    <citation type="submission" date="2016-09" db="EMBL/GenBank/DDBJ databases">
        <authorList>
            <person name="Capua I."/>
            <person name="De Benedictis P."/>
            <person name="Joannis T."/>
            <person name="Lombin L.H."/>
            <person name="Cattoli G."/>
        </authorList>
    </citation>
    <scope>NUCLEOTIDE SEQUENCE [LARGE SCALE GENOMIC DNA]</scope>
    <source>
        <strain evidence="3 4">A7P-90m</strain>
    </source>
</reference>
<feature type="domain" description="UspA" evidence="2">
    <location>
        <begin position="1"/>
        <end position="136"/>
    </location>
</feature>
<dbReference type="PANTHER" id="PTHR46268">
    <property type="entry name" value="STRESS RESPONSE PROTEIN NHAX"/>
    <property type="match status" value="1"/>
</dbReference>
<evidence type="ECO:0000256" key="1">
    <source>
        <dbReference type="ARBA" id="ARBA00008791"/>
    </source>
</evidence>
<organism evidence="3 4">
    <name type="scientific">Williamwhitmania taraxaci</name>
    <dbReference type="NCBI Taxonomy" id="1640674"/>
    <lineage>
        <taxon>Bacteria</taxon>
        <taxon>Pseudomonadati</taxon>
        <taxon>Bacteroidota</taxon>
        <taxon>Bacteroidia</taxon>
        <taxon>Bacteroidales</taxon>
        <taxon>Williamwhitmaniaceae</taxon>
        <taxon>Williamwhitmania</taxon>
    </lineage>
</organism>
<name>A0A1G6P466_9BACT</name>
<gene>
    <name evidence="3" type="ORF">SAMN05216323_104820</name>
</gene>
<dbReference type="AlphaFoldDB" id="A0A1G6P466"/>
<dbReference type="STRING" id="1640674.SAMN05216323_104820"/>
<dbReference type="PANTHER" id="PTHR46268:SF6">
    <property type="entry name" value="UNIVERSAL STRESS PROTEIN UP12"/>
    <property type="match status" value="1"/>
</dbReference>
<comment type="similarity">
    <text evidence="1">Belongs to the universal stress protein A family.</text>
</comment>
<sequence>MKHIIVPIDFSKDSLNGLKMAVFLSKKMDCHIQMVFVQDKVQDHARFSLVEEKNDATLKFEKLVLEYTPKIGKGSRLNYIIKKGKIYKKIVEQAEAFEDSMLVCSTHGASGFEALFIGSNAFRIVTATDRPVITIRHGRFHKQLKKIILPIDITADSRQKVPLTAELAQLFDAEVHVVGVTSWGAEDIEAKVKAYTNQVYEFLDANNIKVVKEYLHGDNITDVILDYAQKVNADLISIMSEQSVSISNFVLGSYAQQMLNKSKIPVLIVHPKEVFVMGSFRTQGSAY</sequence>
<dbReference type="RefSeq" id="WP_092439416.1">
    <property type="nucleotide sequence ID" value="NZ_FMYP01000048.1"/>
</dbReference>
<dbReference type="InterPro" id="IPR014729">
    <property type="entry name" value="Rossmann-like_a/b/a_fold"/>
</dbReference>
<proteinExistence type="inferred from homology"/>
<evidence type="ECO:0000313" key="4">
    <source>
        <dbReference type="Proteomes" id="UP000199452"/>
    </source>
</evidence>
<dbReference type="InterPro" id="IPR006016">
    <property type="entry name" value="UspA"/>
</dbReference>
<keyword evidence="4" id="KW-1185">Reference proteome</keyword>
<evidence type="ECO:0000259" key="2">
    <source>
        <dbReference type="Pfam" id="PF00582"/>
    </source>
</evidence>
<dbReference type="PRINTS" id="PR01438">
    <property type="entry name" value="UNVRSLSTRESS"/>
</dbReference>
<dbReference type="Gene3D" id="3.40.50.620">
    <property type="entry name" value="HUPs"/>
    <property type="match status" value="2"/>
</dbReference>
<dbReference type="Pfam" id="PF00582">
    <property type="entry name" value="Usp"/>
    <property type="match status" value="2"/>
</dbReference>
<dbReference type="CDD" id="cd00293">
    <property type="entry name" value="USP-like"/>
    <property type="match status" value="2"/>
</dbReference>
<dbReference type="Proteomes" id="UP000199452">
    <property type="component" value="Unassembled WGS sequence"/>
</dbReference>
<dbReference type="SUPFAM" id="SSF52402">
    <property type="entry name" value="Adenine nucleotide alpha hydrolases-like"/>
    <property type="match status" value="2"/>
</dbReference>
<dbReference type="InterPro" id="IPR006015">
    <property type="entry name" value="Universal_stress_UspA"/>
</dbReference>
<evidence type="ECO:0000313" key="3">
    <source>
        <dbReference type="EMBL" id="SDC74849.1"/>
    </source>
</evidence>
<dbReference type="OrthoDB" id="9788959at2"/>
<protein>
    <submittedName>
        <fullName evidence="3">Nucleotide-binding universal stress protein, UspA family</fullName>
    </submittedName>
</protein>
<accession>A0A1G6P466</accession>
<dbReference type="EMBL" id="FMYP01000048">
    <property type="protein sequence ID" value="SDC74849.1"/>
    <property type="molecule type" value="Genomic_DNA"/>
</dbReference>